<feature type="domain" description="Fibronectin type-III" evidence="1">
    <location>
        <begin position="709"/>
        <end position="803"/>
    </location>
</feature>
<gene>
    <name evidence="2" type="ORF">E9531_12990</name>
</gene>
<evidence type="ECO:0000259" key="1">
    <source>
        <dbReference type="PROSITE" id="PS50853"/>
    </source>
</evidence>
<dbReference type="InterPro" id="IPR053784">
    <property type="entry name" value="Choice_anch_U_dom"/>
</dbReference>
<dbReference type="Proteomes" id="UP000308917">
    <property type="component" value="Unassembled WGS sequence"/>
</dbReference>
<comment type="caution">
    <text evidence="2">The sequence shown here is derived from an EMBL/GenBank/DDBJ whole genome shotgun (WGS) entry which is preliminary data.</text>
</comment>
<name>A0A4S8EW77_9BURK</name>
<feature type="domain" description="Fibronectin type-III" evidence="1">
    <location>
        <begin position="536"/>
        <end position="626"/>
    </location>
</feature>
<dbReference type="AlphaFoldDB" id="A0A4S8EW77"/>
<dbReference type="InterPro" id="IPR003961">
    <property type="entry name" value="FN3_dom"/>
</dbReference>
<dbReference type="InterPro" id="IPR026442">
    <property type="entry name" value="IPTL_CTERM"/>
</dbReference>
<protein>
    <recommendedName>
        <fullName evidence="1">Fibronectin type-III domain-containing protein</fullName>
    </recommendedName>
</protein>
<sequence>MAFATVSIIGNFQSGQDVLAFIAQNGISGSYNSGTGVLTLTGNATIAQYQAALNSVTYHNSSNNPNTSNRTISFVVNDGTSNSAPVTKTLSITAVNSAPTLTATPANPSFTEGSGAVTLFSAASASTIESGQSFQSVTLTVTNLSDGVSEQLEVDGTSIALVSTMNPGTTVTNGLTYNVSLAAGTATVTLSNGTLNSTQLQTLVNFITYRNISPDFNSLAPRVVTITSLQDNGGTANGGVDTISLSLAAIVSMDAVPPAVLGITIASPPGNGASQVTFHVDFSKRVSNVDVTDFELSSTGSASGTISSVIHSANQADVTVTDLRGVGSLRLDLRATHNIVDRWNSFIYGGYTAGAIHNVLVSMAPPAPTIGTATASNGQVSVSFTPPGNNGGSPITGYTVTANPDGITASGPGTPLTVTGLTNGTTYTFTVTATNAVGTSTASGASNAATPKGNQTITFANPGAQNFGTRPTLTATSNSGLQVSFSSATTGVCTITSDGILTFVGTGSCTIEAHQSGNSAWNSATVSQTFTVNTVAPGAPTIGTAIAGNRQADVTFTAPASNGGVNITGYTVTSNPGGFTGTGASSPITVTGLINGTEYTFTVTAINEASLTGSASAASNAITPASPQTITFANPGAQNFGTSPTLTASSTSGLTVSFISSTTNVCTITSGGALTFLRASTCTIYANQAGDSSWFPAQVSQTFTVNPVTPGAPTNVAATAGNGQVSVAFTAPTNTGGVAITGYTVTTSPADVPPVMGDDSPIVITGLTNGTSYTFTAQATNEVGTSASSAPSEPVAPVLLEVESADGSVPGMAGVASATLSGGGATCTLTSESGFGEVTNVPPNTTSTPHGQFYFTATSCVGAVTVSLNYPEPLPEGVRFRKADPQRGWFDPQDAATSLDLTLSADRRTVTYSVTDNGLGDSAPDQLGVIVDPLVPVLVAAPGAPNPVAVPVLDVWKLALLSALAALMGVRLGRRRQAA</sequence>
<dbReference type="Gene3D" id="2.60.40.10">
    <property type="entry name" value="Immunoglobulins"/>
    <property type="match status" value="3"/>
</dbReference>
<organism evidence="2 3">
    <name type="scientific">Lampropedia puyangensis</name>
    <dbReference type="NCBI Taxonomy" id="1330072"/>
    <lineage>
        <taxon>Bacteria</taxon>
        <taxon>Pseudomonadati</taxon>
        <taxon>Pseudomonadota</taxon>
        <taxon>Betaproteobacteria</taxon>
        <taxon>Burkholderiales</taxon>
        <taxon>Comamonadaceae</taxon>
        <taxon>Lampropedia</taxon>
    </lineage>
</organism>
<dbReference type="SMART" id="SM00060">
    <property type="entry name" value="FN3"/>
    <property type="match status" value="3"/>
</dbReference>
<evidence type="ECO:0000313" key="3">
    <source>
        <dbReference type="Proteomes" id="UP000308917"/>
    </source>
</evidence>
<dbReference type="PRINTS" id="PR00014">
    <property type="entry name" value="FNTYPEIII"/>
</dbReference>
<dbReference type="Pfam" id="PF00041">
    <property type="entry name" value="fn3"/>
    <property type="match status" value="3"/>
</dbReference>
<evidence type="ECO:0000313" key="2">
    <source>
        <dbReference type="EMBL" id="THT99042.1"/>
    </source>
</evidence>
<dbReference type="InterPro" id="IPR036116">
    <property type="entry name" value="FN3_sf"/>
</dbReference>
<dbReference type="InterPro" id="IPR013783">
    <property type="entry name" value="Ig-like_fold"/>
</dbReference>
<accession>A0A4S8EW77</accession>
<dbReference type="EMBL" id="STFG01000016">
    <property type="protein sequence ID" value="THT99042.1"/>
    <property type="molecule type" value="Genomic_DNA"/>
</dbReference>
<reference evidence="2 3" key="1">
    <citation type="journal article" date="2015" name="Antonie Van Leeuwenhoek">
        <title>Lampropedia puyangensis sp. nov., isolated from symptomatic bark of Populus ? euramericana canker and emended description of Lampropedia hyalina (Ehrenberg 1832) Lee et al. 2004.</title>
        <authorList>
            <person name="Li Y."/>
            <person name="Wang T."/>
            <person name="Piao C.G."/>
            <person name="Wang L.F."/>
            <person name="Tian G.Z."/>
            <person name="Zhu T.H."/>
            <person name="Guo M.W."/>
        </authorList>
    </citation>
    <scope>NUCLEOTIDE SEQUENCE [LARGE SCALE GENOMIC DNA]</scope>
    <source>
        <strain evidence="2 3">2-bin</strain>
    </source>
</reference>
<proteinExistence type="predicted"/>
<dbReference type="PROSITE" id="PS50853">
    <property type="entry name" value="FN3"/>
    <property type="match status" value="3"/>
</dbReference>
<dbReference type="NCBIfam" id="NF041766">
    <property type="entry name" value="choice_anch_U"/>
    <property type="match status" value="1"/>
</dbReference>
<dbReference type="CDD" id="cd00063">
    <property type="entry name" value="FN3"/>
    <property type="match status" value="2"/>
</dbReference>
<dbReference type="SUPFAM" id="SSF49265">
    <property type="entry name" value="Fibronectin type III"/>
    <property type="match status" value="2"/>
</dbReference>
<dbReference type="PANTHER" id="PTHR34720:SF9">
    <property type="entry name" value="BLR4714 PROTEIN"/>
    <property type="match status" value="1"/>
</dbReference>
<feature type="domain" description="Fibronectin type-III" evidence="1">
    <location>
        <begin position="364"/>
        <end position="453"/>
    </location>
</feature>
<dbReference type="Pfam" id="PF18203">
    <property type="entry name" value="IPTL-CTERM"/>
    <property type="match status" value="1"/>
</dbReference>
<dbReference type="OrthoDB" id="8807969at2"/>
<keyword evidence="3" id="KW-1185">Reference proteome</keyword>
<dbReference type="PANTHER" id="PTHR34720">
    <property type="entry name" value="MICROCYSTIN DEPENDENT PROTEIN"/>
    <property type="match status" value="1"/>
</dbReference>